<evidence type="ECO:0000259" key="2">
    <source>
        <dbReference type="PROSITE" id="PS50056"/>
    </source>
</evidence>
<organism evidence="3 4">
    <name type="scientific">Anaeramoeba ignava</name>
    <name type="common">Anaerobic marine amoeba</name>
    <dbReference type="NCBI Taxonomy" id="1746090"/>
    <lineage>
        <taxon>Eukaryota</taxon>
        <taxon>Metamonada</taxon>
        <taxon>Anaeramoebidae</taxon>
        <taxon>Anaeramoeba</taxon>
    </lineage>
</organism>
<accession>A0A9Q0LN95</accession>
<feature type="domain" description="Tyrosine specific protein phosphatases" evidence="2">
    <location>
        <begin position="118"/>
        <end position="192"/>
    </location>
</feature>
<dbReference type="PROSITE" id="PS00383">
    <property type="entry name" value="TYR_PHOSPHATASE_1"/>
    <property type="match status" value="1"/>
</dbReference>
<name>A0A9Q0LN95_ANAIG</name>
<evidence type="ECO:0000313" key="3">
    <source>
        <dbReference type="EMBL" id="KAJ5075721.1"/>
    </source>
</evidence>
<dbReference type="Gene3D" id="3.90.190.10">
    <property type="entry name" value="Protein tyrosine phosphatase superfamily"/>
    <property type="match status" value="1"/>
</dbReference>
<dbReference type="InterPro" id="IPR050561">
    <property type="entry name" value="PTP"/>
</dbReference>
<evidence type="ECO:0000256" key="1">
    <source>
        <dbReference type="ARBA" id="ARBA00022801"/>
    </source>
</evidence>
<dbReference type="InterPro" id="IPR000387">
    <property type="entry name" value="Tyr_Pase_dom"/>
</dbReference>
<dbReference type="OrthoDB" id="2017893at2759"/>
<dbReference type="InterPro" id="IPR029021">
    <property type="entry name" value="Prot-tyrosine_phosphatase-like"/>
</dbReference>
<dbReference type="InterPro" id="IPR057023">
    <property type="entry name" value="PTP-SAK"/>
</dbReference>
<dbReference type="CDD" id="cd14494">
    <property type="entry name" value="PTP_DSP_cys"/>
    <property type="match status" value="1"/>
</dbReference>
<dbReference type="PROSITE" id="PS50056">
    <property type="entry name" value="TYR_PHOSPHATASE_2"/>
    <property type="match status" value="1"/>
</dbReference>
<dbReference type="Pfam" id="PF22784">
    <property type="entry name" value="PTP-SAK"/>
    <property type="match status" value="1"/>
</dbReference>
<dbReference type="OMA" id="PRWHIIG"/>
<dbReference type="PANTHER" id="PTHR23339">
    <property type="entry name" value="TYROSINE SPECIFIC PROTEIN PHOSPHATASE AND DUAL SPECIFICITY PROTEIN PHOSPHATASE"/>
    <property type="match status" value="1"/>
</dbReference>
<dbReference type="GO" id="GO:0016791">
    <property type="term" value="F:phosphatase activity"/>
    <property type="evidence" value="ECO:0007669"/>
    <property type="project" value="UniProtKB-ARBA"/>
</dbReference>
<gene>
    <name evidence="3" type="ORF">M0811_06583</name>
</gene>
<dbReference type="SUPFAM" id="SSF52799">
    <property type="entry name" value="(Phosphotyrosine protein) phosphatases II"/>
    <property type="match status" value="1"/>
</dbReference>
<reference evidence="3" key="1">
    <citation type="submission" date="2022-10" db="EMBL/GenBank/DDBJ databases">
        <title>Novel sulphate-reducing endosymbionts in the free-living metamonad Anaeramoeba.</title>
        <authorList>
            <person name="Jerlstrom-Hultqvist J."/>
            <person name="Cepicka I."/>
            <person name="Gallot-Lavallee L."/>
            <person name="Salas-Leiva D."/>
            <person name="Curtis B.A."/>
            <person name="Zahonova K."/>
            <person name="Pipaliya S."/>
            <person name="Dacks J."/>
            <person name="Roger A.J."/>
        </authorList>
    </citation>
    <scope>NUCLEOTIDE SEQUENCE</scope>
    <source>
        <strain evidence="3">BMAN</strain>
    </source>
</reference>
<dbReference type="AlphaFoldDB" id="A0A9Q0LN95"/>
<dbReference type="InterPro" id="IPR016130">
    <property type="entry name" value="Tyr_Pase_AS"/>
</dbReference>
<sequence length="205" mass="24008">MFKKPELISLSDLTNKKLKEEMIKTFRGPTKWSNWVIPDKLLASAYPGYLTEEKHNEILSSLYSKEISVYVNLMESFELKRFRSYRDGLEKIHKEKSADFKLEFLHFPIEDGSITDDDNIDKFTDNLIEKLNSDVKMLVHCWGGHGRTGTIVSLILGKMYSLSPEEVFSRIQIYHDFRLDPRGFLSPETQIQRDQVERILSKKKK</sequence>
<keyword evidence="4" id="KW-1185">Reference proteome</keyword>
<comment type="caution">
    <text evidence="3">The sequence shown here is derived from an EMBL/GenBank/DDBJ whole genome shotgun (WGS) entry which is preliminary data.</text>
</comment>
<protein>
    <submittedName>
        <fullName evidence="3">Dual specificity protein phosphatase dsp8-related</fullName>
    </submittedName>
</protein>
<evidence type="ECO:0000313" key="4">
    <source>
        <dbReference type="Proteomes" id="UP001149090"/>
    </source>
</evidence>
<proteinExistence type="predicted"/>
<dbReference type="EMBL" id="JAPDFW010000063">
    <property type="protein sequence ID" value="KAJ5075721.1"/>
    <property type="molecule type" value="Genomic_DNA"/>
</dbReference>
<keyword evidence="1" id="KW-0378">Hydrolase</keyword>
<dbReference type="Proteomes" id="UP001149090">
    <property type="component" value="Unassembled WGS sequence"/>
</dbReference>